<keyword evidence="8" id="KW-0868">Chloride</keyword>
<evidence type="ECO:0000313" key="12">
    <source>
        <dbReference type="Proteomes" id="UP001597192"/>
    </source>
</evidence>
<evidence type="ECO:0000256" key="4">
    <source>
        <dbReference type="ARBA" id="ARBA00022989"/>
    </source>
</evidence>
<evidence type="ECO:0000256" key="5">
    <source>
        <dbReference type="ARBA" id="ARBA00023065"/>
    </source>
</evidence>
<keyword evidence="4 10" id="KW-1133">Transmembrane helix</keyword>
<accession>A0ABW4CNU6</accession>
<evidence type="ECO:0000256" key="7">
    <source>
        <dbReference type="ARBA" id="ARBA00023173"/>
    </source>
</evidence>
<evidence type="ECO:0000256" key="8">
    <source>
        <dbReference type="ARBA" id="ARBA00023214"/>
    </source>
</evidence>
<dbReference type="PRINTS" id="PR00762">
    <property type="entry name" value="CLCHANNEL"/>
</dbReference>
<feature type="transmembrane region" description="Helical" evidence="10">
    <location>
        <begin position="7"/>
        <end position="40"/>
    </location>
</feature>
<feature type="transmembrane region" description="Helical" evidence="10">
    <location>
        <begin position="300"/>
        <end position="321"/>
    </location>
</feature>
<comment type="subcellular location">
    <subcellularLocation>
        <location evidence="1">Membrane</location>
        <topology evidence="1">Multi-pass membrane protein</topology>
    </subcellularLocation>
</comment>
<dbReference type="InterPro" id="IPR014743">
    <property type="entry name" value="Cl-channel_core"/>
</dbReference>
<keyword evidence="12" id="KW-1185">Reference proteome</keyword>
<dbReference type="InterPro" id="IPR001807">
    <property type="entry name" value="ClC"/>
</dbReference>
<evidence type="ECO:0000256" key="6">
    <source>
        <dbReference type="ARBA" id="ARBA00023136"/>
    </source>
</evidence>
<keyword evidence="9" id="KW-0407">Ion channel</keyword>
<dbReference type="Pfam" id="PF00654">
    <property type="entry name" value="Voltage_CLC"/>
    <property type="match status" value="1"/>
</dbReference>
<comment type="caution">
    <text evidence="11">The sequence shown here is derived from an EMBL/GenBank/DDBJ whole genome shotgun (WGS) entry which is preliminary data.</text>
</comment>
<dbReference type="InterPro" id="IPR050368">
    <property type="entry name" value="ClC-type_chloride_channel"/>
</dbReference>
<evidence type="ECO:0000256" key="2">
    <source>
        <dbReference type="ARBA" id="ARBA00022448"/>
    </source>
</evidence>
<feature type="transmembrane region" description="Helical" evidence="10">
    <location>
        <begin position="333"/>
        <end position="353"/>
    </location>
</feature>
<keyword evidence="6 10" id="KW-0472">Membrane</keyword>
<keyword evidence="3 10" id="KW-0812">Transmembrane</keyword>
<dbReference type="Gene3D" id="1.10.3080.10">
    <property type="entry name" value="Clc chloride channel"/>
    <property type="match status" value="1"/>
</dbReference>
<dbReference type="Proteomes" id="UP001597192">
    <property type="component" value="Unassembled WGS sequence"/>
</dbReference>
<dbReference type="SUPFAM" id="SSF81340">
    <property type="entry name" value="Clc chloride channel"/>
    <property type="match status" value="1"/>
</dbReference>
<name>A0ABW4CNU6_9LACO</name>
<protein>
    <submittedName>
        <fullName evidence="11">Chloride channel protein</fullName>
    </submittedName>
</protein>
<feature type="transmembrane region" description="Helical" evidence="10">
    <location>
        <begin position="192"/>
        <end position="215"/>
    </location>
</feature>
<evidence type="ECO:0000256" key="9">
    <source>
        <dbReference type="ARBA" id="ARBA00023303"/>
    </source>
</evidence>
<gene>
    <name evidence="11" type="ORF">ACFQ47_02570</name>
</gene>
<feature type="transmembrane region" description="Helical" evidence="10">
    <location>
        <begin position="60"/>
        <end position="77"/>
    </location>
</feature>
<keyword evidence="2" id="KW-0813">Transport</keyword>
<feature type="transmembrane region" description="Helical" evidence="10">
    <location>
        <begin position="393"/>
        <end position="412"/>
    </location>
</feature>
<keyword evidence="7" id="KW-0869">Chloride channel</keyword>
<keyword evidence="5" id="KW-0406">Ion transport</keyword>
<evidence type="ECO:0000256" key="1">
    <source>
        <dbReference type="ARBA" id="ARBA00004141"/>
    </source>
</evidence>
<proteinExistence type="predicted"/>
<organism evidence="11 12">
    <name type="scientific">Lacticaseibacillus yichunensis</name>
    <dbReference type="NCBI Taxonomy" id="2486015"/>
    <lineage>
        <taxon>Bacteria</taxon>
        <taxon>Bacillati</taxon>
        <taxon>Bacillota</taxon>
        <taxon>Bacilli</taxon>
        <taxon>Lactobacillales</taxon>
        <taxon>Lactobacillaceae</taxon>
        <taxon>Lacticaseibacillus</taxon>
    </lineage>
</organism>
<reference evidence="12" key="1">
    <citation type="journal article" date="2019" name="Int. J. Syst. Evol. Microbiol.">
        <title>The Global Catalogue of Microorganisms (GCM) 10K type strain sequencing project: providing services to taxonomists for standard genome sequencing and annotation.</title>
        <authorList>
            <consortium name="The Broad Institute Genomics Platform"/>
            <consortium name="The Broad Institute Genome Sequencing Center for Infectious Disease"/>
            <person name="Wu L."/>
            <person name="Ma J."/>
        </authorList>
    </citation>
    <scope>NUCLEOTIDE SEQUENCE [LARGE SCALE GENOMIC DNA]</scope>
    <source>
        <strain evidence="12">CCM 8947</strain>
    </source>
</reference>
<evidence type="ECO:0000256" key="3">
    <source>
        <dbReference type="ARBA" id="ARBA00022692"/>
    </source>
</evidence>
<sequence length="425" mass="44911">MKSQHHDLVLAISTVVLGVGVGFASLLLGLIAEAIVHLFLNFTETAAQPVAWAAGSTRRLVSLLIGGCLAAVIWYLMRRRMRPTVSIAQALLEKKEMPPAATTVHVLTQILYVSIGGSVGRELAPRELGAMLAQSWERLLHKMRAITLSEDERRLLIAAAAGAGFAGIYLSPLTGTMFALELLLKKADLRAVLVSLPMAVIAMLIGSLHRGFAAYYALGGGAFDWRVALIAVVLGPVCGVVGALFRMGFRWATLHSTRDKNLLWQLPLMAAITGLIAMQMPQIMGNGRALAEPAMTNTQASLIGFFLLAALAKALVTVFTLRAGAAGGTLTPSIAIGGVLGMTAGIGLAQLGLGLPIWQVAVLGAASLLAASQQAPLMAMFMLFEVSHLHPTALVPLAIGTFLAWLVARACLSKWQPAPKLKPIQ</sequence>
<evidence type="ECO:0000313" key="11">
    <source>
        <dbReference type="EMBL" id="MFD1431571.1"/>
    </source>
</evidence>
<dbReference type="PANTHER" id="PTHR43427">
    <property type="entry name" value="CHLORIDE CHANNEL PROTEIN CLC-E"/>
    <property type="match status" value="1"/>
</dbReference>
<feature type="transmembrane region" description="Helical" evidence="10">
    <location>
        <begin position="227"/>
        <end position="249"/>
    </location>
</feature>
<feature type="transmembrane region" description="Helical" evidence="10">
    <location>
        <begin position="155"/>
        <end position="180"/>
    </location>
</feature>
<dbReference type="EMBL" id="JBHTOG010000011">
    <property type="protein sequence ID" value="MFD1431571.1"/>
    <property type="molecule type" value="Genomic_DNA"/>
</dbReference>
<dbReference type="RefSeq" id="WP_125696895.1">
    <property type="nucleotide sequence ID" value="NZ_JBHTOG010000011.1"/>
</dbReference>
<evidence type="ECO:0000256" key="10">
    <source>
        <dbReference type="SAM" id="Phobius"/>
    </source>
</evidence>
<dbReference type="PANTHER" id="PTHR43427:SF6">
    <property type="entry name" value="CHLORIDE CHANNEL PROTEIN CLC-E"/>
    <property type="match status" value="1"/>
</dbReference>
<feature type="transmembrane region" description="Helical" evidence="10">
    <location>
        <begin position="261"/>
        <end position="280"/>
    </location>
</feature>